<feature type="compositionally biased region" description="Polar residues" evidence="1">
    <location>
        <begin position="157"/>
        <end position="167"/>
    </location>
</feature>
<dbReference type="InterPro" id="IPR006461">
    <property type="entry name" value="PLAC_motif_containing"/>
</dbReference>
<keyword evidence="3" id="KW-1185">Reference proteome</keyword>
<organism evidence="2 3">
    <name type="scientific">Ramalina farinacea</name>
    <dbReference type="NCBI Taxonomy" id="258253"/>
    <lineage>
        <taxon>Eukaryota</taxon>
        <taxon>Fungi</taxon>
        <taxon>Dikarya</taxon>
        <taxon>Ascomycota</taxon>
        <taxon>Pezizomycotina</taxon>
        <taxon>Lecanoromycetes</taxon>
        <taxon>OSLEUM clade</taxon>
        <taxon>Lecanoromycetidae</taxon>
        <taxon>Lecanorales</taxon>
        <taxon>Lecanorineae</taxon>
        <taxon>Ramalinaceae</taxon>
        <taxon>Ramalina</taxon>
    </lineage>
</organism>
<dbReference type="PANTHER" id="PTHR15907">
    <property type="entry name" value="DUF614 FAMILY PROTEIN-RELATED"/>
    <property type="match status" value="1"/>
</dbReference>
<comment type="caution">
    <text evidence="2">The sequence shown here is derived from an EMBL/GenBank/DDBJ whole genome shotgun (WGS) entry which is preliminary data.</text>
</comment>
<name>A0AA43TVD4_9LECA</name>
<gene>
    <name evidence="2" type="ORF">OHK93_008547</name>
</gene>
<dbReference type="NCBIfam" id="TIGR01571">
    <property type="entry name" value="A_thal_Cys_rich"/>
    <property type="match status" value="1"/>
</dbReference>
<dbReference type="Pfam" id="PF04749">
    <property type="entry name" value="PLAC8"/>
    <property type="match status" value="1"/>
</dbReference>
<evidence type="ECO:0000256" key="1">
    <source>
        <dbReference type="SAM" id="MobiDB-lite"/>
    </source>
</evidence>
<dbReference type="Proteomes" id="UP001161017">
    <property type="component" value="Unassembled WGS sequence"/>
</dbReference>
<feature type="compositionally biased region" description="Low complexity" evidence="1">
    <location>
        <begin position="1"/>
        <end position="30"/>
    </location>
</feature>
<sequence>MASSANAARAAPPLQTSSAAGSSRQQQARFSWDDTPQEMRRQPYPAPSPTNSTIDESPISPVSPSNGLPSYDLQHNARSTPLPDEKELEANMQAPPTRMHPAYSAPIAEQPTPVPQQTTMPAAPPVSMNAVTTPQEPPQSPGPLPIKKHEDGYAMTPLTNSTTSPQPSKYAIEGPDAYNPRSLQGPNVSTANHRPGQVAHPNSSIDSNWKHGMCEPDSLCCMGIFCPCLLYGKTMYRLSKRSEKKDPTDLLGYERILAAIHRTRIRKIYKIDGSFGTDCLKACYCCCCVVAQNEREVKEREQLIRQHAGPSTGAYVAPTGGMTYAPPPKSGR</sequence>
<accession>A0AA43TVD4</accession>
<evidence type="ECO:0008006" key="4">
    <source>
        <dbReference type="Google" id="ProtNLM"/>
    </source>
</evidence>
<dbReference type="EMBL" id="JAPUFD010000009">
    <property type="protein sequence ID" value="MDI1489269.1"/>
    <property type="molecule type" value="Genomic_DNA"/>
</dbReference>
<feature type="compositionally biased region" description="Low complexity" evidence="1">
    <location>
        <begin position="108"/>
        <end position="121"/>
    </location>
</feature>
<evidence type="ECO:0000313" key="2">
    <source>
        <dbReference type="EMBL" id="MDI1489269.1"/>
    </source>
</evidence>
<feature type="compositionally biased region" description="Polar residues" evidence="1">
    <location>
        <begin position="49"/>
        <end position="68"/>
    </location>
</feature>
<dbReference type="AlphaFoldDB" id="A0AA43TVD4"/>
<reference evidence="2" key="1">
    <citation type="journal article" date="2023" name="Genome Biol. Evol.">
        <title>First Whole Genome Sequence and Flow Cytometry Genome Size Data for the Lichen-Forming Fungus Ramalina farinacea (Ascomycota).</title>
        <authorList>
            <person name="Llewellyn T."/>
            <person name="Mian S."/>
            <person name="Hill R."/>
            <person name="Leitch I.J."/>
            <person name="Gaya E."/>
        </authorList>
    </citation>
    <scope>NUCLEOTIDE SEQUENCE</scope>
    <source>
        <strain evidence="2">LIQ254RAFAR</strain>
    </source>
</reference>
<feature type="compositionally biased region" description="Pro residues" evidence="1">
    <location>
        <begin position="135"/>
        <end position="144"/>
    </location>
</feature>
<feature type="region of interest" description="Disordered" evidence="1">
    <location>
        <begin position="1"/>
        <end position="177"/>
    </location>
</feature>
<evidence type="ECO:0000313" key="3">
    <source>
        <dbReference type="Proteomes" id="UP001161017"/>
    </source>
</evidence>
<protein>
    <recommendedName>
        <fullName evidence="4">PLAC8-domain-containing protein</fullName>
    </recommendedName>
</protein>
<proteinExistence type="predicted"/>